<comment type="catalytic activity">
    <reaction evidence="1 6">
        <text>7,8-dihydroneopterin = 6-hydroxymethyl-7,8-dihydropterin + glycolaldehyde</text>
        <dbReference type="Rhea" id="RHEA:10540"/>
        <dbReference type="ChEBI" id="CHEBI:17001"/>
        <dbReference type="ChEBI" id="CHEBI:17071"/>
        <dbReference type="ChEBI" id="CHEBI:44841"/>
        <dbReference type="EC" id="4.1.2.25"/>
    </reaction>
</comment>
<gene>
    <name evidence="8" type="primary">folB</name>
    <name evidence="8" type="ORF">Lery_0685</name>
</gene>
<dbReference type="OrthoDB" id="9810587at2"/>
<dbReference type="InterPro" id="IPR006157">
    <property type="entry name" value="FolB_dom"/>
</dbReference>
<keyword evidence="9" id="KW-1185">Reference proteome</keyword>
<dbReference type="Gene3D" id="3.30.1130.10">
    <property type="match status" value="1"/>
</dbReference>
<dbReference type="GO" id="GO:0005737">
    <property type="term" value="C:cytoplasm"/>
    <property type="evidence" value="ECO:0007669"/>
    <property type="project" value="TreeGrafter"/>
</dbReference>
<dbReference type="GO" id="GO:0046656">
    <property type="term" value="P:folic acid biosynthetic process"/>
    <property type="evidence" value="ECO:0007669"/>
    <property type="project" value="UniProtKB-UniRule"/>
</dbReference>
<dbReference type="SUPFAM" id="SSF55620">
    <property type="entry name" value="Tetrahydrobiopterin biosynthesis enzymes-like"/>
    <property type="match status" value="1"/>
</dbReference>
<evidence type="ECO:0000256" key="6">
    <source>
        <dbReference type="RuleBase" id="RU362079"/>
    </source>
</evidence>
<evidence type="ECO:0000259" key="7">
    <source>
        <dbReference type="SMART" id="SM00905"/>
    </source>
</evidence>
<dbReference type="GO" id="GO:0046654">
    <property type="term" value="P:tetrahydrofolate biosynthetic process"/>
    <property type="evidence" value="ECO:0007669"/>
    <property type="project" value="UniProtKB-UniRule"/>
</dbReference>
<dbReference type="NCBIfam" id="TIGR00525">
    <property type="entry name" value="folB"/>
    <property type="match status" value="1"/>
</dbReference>
<dbReference type="PANTHER" id="PTHR42844">
    <property type="entry name" value="DIHYDRONEOPTERIN ALDOLASE 1-RELATED"/>
    <property type="match status" value="1"/>
</dbReference>
<comment type="caution">
    <text evidence="8">The sequence shown here is derived from an EMBL/GenBank/DDBJ whole genome shotgun (WGS) entry which is preliminary data.</text>
</comment>
<evidence type="ECO:0000313" key="8">
    <source>
        <dbReference type="EMBL" id="KTC98882.1"/>
    </source>
</evidence>
<dbReference type="GO" id="GO:0004150">
    <property type="term" value="F:dihydroneopterin aldolase activity"/>
    <property type="evidence" value="ECO:0007669"/>
    <property type="project" value="UniProtKB-UniRule"/>
</dbReference>
<organism evidence="8 9">
    <name type="scientific">Legionella erythra</name>
    <dbReference type="NCBI Taxonomy" id="448"/>
    <lineage>
        <taxon>Bacteria</taxon>
        <taxon>Pseudomonadati</taxon>
        <taxon>Pseudomonadota</taxon>
        <taxon>Gammaproteobacteria</taxon>
        <taxon>Legionellales</taxon>
        <taxon>Legionellaceae</taxon>
        <taxon>Legionella</taxon>
    </lineage>
</organism>
<dbReference type="PATRIC" id="fig|448.7.peg.715"/>
<evidence type="ECO:0000256" key="4">
    <source>
        <dbReference type="ARBA" id="ARBA00022909"/>
    </source>
</evidence>
<comment type="function">
    <text evidence="6">Catalyzes the conversion of 7,8-dihydroneopterin to 6-hydroxymethyl-7,8-dihydropterin.</text>
</comment>
<accession>A0A0W0TT90</accession>
<comment type="similarity">
    <text evidence="3 6">Belongs to the DHNA family.</text>
</comment>
<dbReference type="Proteomes" id="UP000054773">
    <property type="component" value="Unassembled WGS sequence"/>
</dbReference>
<evidence type="ECO:0000256" key="5">
    <source>
        <dbReference type="ARBA" id="ARBA00023239"/>
    </source>
</evidence>
<dbReference type="EC" id="4.1.2.25" evidence="6"/>
<dbReference type="PANTHER" id="PTHR42844:SF1">
    <property type="entry name" value="DIHYDRONEOPTERIN ALDOLASE 1-RELATED"/>
    <property type="match status" value="1"/>
</dbReference>
<keyword evidence="5 6" id="KW-0456">Lyase</keyword>
<dbReference type="InterPro" id="IPR006156">
    <property type="entry name" value="Dihydroneopterin_aldolase"/>
</dbReference>
<comment type="pathway">
    <text evidence="2 6">Cofactor biosynthesis; tetrahydrofolate biosynthesis; 2-amino-4-hydroxy-6-hydroxymethyl-7,8-dihydropteridine diphosphate from 7,8-dihydroneopterin triphosphate: step 3/4.</text>
</comment>
<dbReference type="InterPro" id="IPR043133">
    <property type="entry name" value="GTP-CH-I_C/QueF"/>
</dbReference>
<dbReference type="STRING" id="448.Lery_0685"/>
<dbReference type="RefSeq" id="WP_058525862.1">
    <property type="nucleotide sequence ID" value="NZ_CAAAHY010000010.1"/>
</dbReference>
<dbReference type="AlphaFoldDB" id="A0A0W0TT90"/>
<reference evidence="8 9" key="1">
    <citation type="submission" date="2015-11" db="EMBL/GenBank/DDBJ databases">
        <title>Genomic analysis of 38 Legionella species identifies large and diverse effector repertoires.</title>
        <authorList>
            <person name="Burstein D."/>
            <person name="Amaro F."/>
            <person name="Zusman T."/>
            <person name="Lifshitz Z."/>
            <person name="Cohen O."/>
            <person name="Gilbert J.A."/>
            <person name="Pupko T."/>
            <person name="Shuman H.A."/>
            <person name="Segal G."/>
        </authorList>
    </citation>
    <scope>NUCLEOTIDE SEQUENCE [LARGE SCALE GENOMIC DNA]</scope>
    <source>
        <strain evidence="8 9">SE-32A-C8</strain>
    </source>
</reference>
<dbReference type="EMBL" id="LNYA01000011">
    <property type="protein sequence ID" value="KTC98882.1"/>
    <property type="molecule type" value="Genomic_DNA"/>
</dbReference>
<sequence length="112" mass="12674">MDSLHIKGLTIATRIGIHEWEQRIAQRLLIDIHIPADFSDCQEDINKTIDYDKLCQRVTRHVESQSFKLIETVADSVANLLKAEFPIQQVSVSVSKPHAVKNANDIVVNVSR</sequence>
<name>A0A0W0TT90_LEGER</name>
<keyword evidence="4 6" id="KW-0289">Folate biosynthesis</keyword>
<dbReference type="SMART" id="SM00905">
    <property type="entry name" value="FolB"/>
    <property type="match status" value="1"/>
</dbReference>
<evidence type="ECO:0000256" key="3">
    <source>
        <dbReference type="ARBA" id="ARBA00005708"/>
    </source>
</evidence>
<protein>
    <recommendedName>
        <fullName evidence="6">7,8-dihydroneopterin aldolase</fullName>
        <ecNumber evidence="6">4.1.2.25</ecNumber>
    </recommendedName>
</protein>
<proteinExistence type="inferred from homology"/>
<dbReference type="Pfam" id="PF02152">
    <property type="entry name" value="FolB"/>
    <property type="match status" value="1"/>
</dbReference>
<evidence type="ECO:0000256" key="2">
    <source>
        <dbReference type="ARBA" id="ARBA00005013"/>
    </source>
</evidence>
<feature type="domain" description="Dihydroneopterin aldolase/epimerase" evidence="7">
    <location>
        <begin position="4"/>
        <end position="112"/>
    </location>
</feature>
<evidence type="ECO:0000256" key="1">
    <source>
        <dbReference type="ARBA" id="ARBA00001353"/>
    </source>
</evidence>
<dbReference type="UniPathway" id="UPA00077">
    <property type="reaction ID" value="UER00154"/>
</dbReference>
<evidence type="ECO:0000313" key="9">
    <source>
        <dbReference type="Proteomes" id="UP000054773"/>
    </source>
</evidence>
<dbReference type="NCBIfam" id="TIGR00526">
    <property type="entry name" value="folB_dom"/>
    <property type="match status" value="1"/>
</dbReference>